<keyword evidence="9" id="KW-1185">Reference proteome</keyword>
<evidence type="ECO:0000256" key="7">
    <source>
        <dbReference type="SAM" id="SignalP"/>
    </source>
</evidence>
<evidence type="ECO:0000256" key="2">
    <source>
        <dbReference type="ARBA" id="ARBA00022529"/>
    </source>
</evidence>
<dbReference type="EMBL" id="JABELX010000001">
    <property type="protein sequence ID" value="NNH68469.1"/>
    <property type="molecule type" value="Genomic_DNA"/>
</dbReference>
<evidence type="ECO:0000256" key="1">
    <source>
        <dbReference type="ARBA" id="ARBA00010648"/>
    </source>
</evidence>
<keyword evidence="4" id="KW-0238">DNA-binding</keyword>
<comment type="caution">
    <text evidence="8">The sequence shown here is derived from an EMBL/GenBank/DDBJ whole genome shotgun (WGS) entry which is preliminary data.</text>
</comment>
<protein>
    <submittedName>
        <fullName evidence="8">Uncharacterized protein</fullName>
    </submittedName>
</protein>
<comment type="similarity">
    <text evidence="1">Belongs to the neocarzinostatin family.</text>
</comment>
<name>A0A849C0E6_9NOCA</name>
<dbReference type="GO" id="GO:0003677">
    <property type="term" value="F:DNA binding"/>
    <property type="evidence" value="ECO:0007669"/>
    <property type="project" value="UniProtKB-KW"/>
</dbReference>
<evidence type="ECO:0000256" key="3">
    <source>
        <dbReference type="ARBA" id="ARBA00023022"/>
    </source>
</evidence>
<sequence length="189" mass="18751">MRRTGIRLALLVGTVVGALIVGAPAAHAAPTLEVSESSGLSVGQTVTVTLDGLPPNLPTVAVGQCKPEIIVPTDCDLAGSRMGKADEQGVWEPNDGTRTITLVASIGGVDCASAPGACTVAVTSLTDPSNILASVPLEFGAKETATPTAEAGDSEDGDSSTGVLIGVGAAVVIVVLAGVALVLRRRSSQ</sequence>
<dbReference type="InterPro" id="IPR002186">
    <property type="entry name" value="Neocarzinostatin_fam"/>
</dbReference>
<keyword evidence="6" id="KW-0812">Transmembrane</keyword>
<keyword evidence="6" id="KW-0472">Membrane</keyword>
<evidence type="ECO:0000313" key="9">
    <source>
        <dbReference type="Proteomes" id="UP000586827"/>
    </source>
</evidence>
<dbReference type="Proteomes" id="UP000586827">
    <property type="component" value="Unassembled WGS sequence"/>
</dbReference>
<keyword evidence="5" id="KW-1015">Disulfide bond</keyword>
<dbReference type="GO" id="GO:0042742">
    <property type="term" value="P:defense response to bacterium"/>
    <property type="evidence" value="ECO:0007669"/>
    <property type="project" value="UniProtKB-KW"/>
</dbReference>
<feature type="signal peptide" evidence="7">
    <location>
        <begin position="1"/>
        <end position="28"/>
    </location>
</feature>
<dbReference type="AlphaFoldDB" id="A0A849C0E6"/>
<keyword evidence="2" id="KW-0929">Antimicrobial</keyword>
<gene>
    <name evidence="8" type="ORF">HLB23_00975</name>
</gene>
<feature type="chain" id="PRO_5032734806" evidence="7">
    <location>
        <begin position="29"/>
        <end position="189"/>
    </location>
</feature>
<keyword evidence="7" id="KW-0732">Signal</keyword>
<keyword evidence="3" id="KW-0044">Antibiotic</keyword>
<evidence type="ECO:0000256" key="5">
    <source>
        <dbReference type="ARBA" id="ARBA00023157"/>
    </source>
</evidence>
<dbReference type="SUPFAM" id="SSF49319">
    <property type="entry name" value="Actinoxanthin-like"/>
    <property type="match status" value="1"/>
</dbReference>
<evidence type="ECO:0000256" key="4">
    <source>
        <dbReference type="ARBA" id="ARBA00023125"/>
    </source>
</evidence>
<evidence type="ECO:0000256" key="6">
    <source>
        <dbReference type="SAM" id="Phobius"/>
    </source>
</evidence>
<organism evidence="8 9">
    <name type="scientific">Nocardia uniformis</name>
    <dbReference type="NCBI Taxonomy" id="53432"/>
    <lineage>
        <taxon>Bacteria</taxon>
        <taxon>Bacillati</taxon>
        <taxon>Actinomycetota</taxon>
        <taxon>Actinomycetes</taxon>
        <taxon>Mycobacteriales</taxon>
        <taxon>Nocardiaceae</taxon>
        <taxon>Nocardia</taxon>
    </lineage>
</organism>
<dbReference type="Pfam" id="PF00960">
    <property type="entry name" value="Neocarzinostat"/>
    <property type="match status" value="1"/>
</dbReference>
<reference evidence="8 9" key="1">
    <citation type="submission" date="2020-05" db="EMBL/GenBank/DDBJ databases">
        <title>MicrobeNet Type strains.</title>
        <authorList>
            <person name="Nicholson A.C."/>
        </authorList>
    </citation>
    <scope>NUCLEOTIDE SEQUENCE [LARGE SCALE GENOMIC DNA]</scope>
    <source>
        <strain evidence="8 9">JCM 3224</strain>
    </source>
</reference>
<dbReference type="InterPro" id="IPR027273">
    <property type="entry name" value="Neocarzinostatin-like"/>
</dbReference>
<feature type="transmembrane region" description="Helical" evidence="6">
    <location>
        <begin position="163"/>
        <end position="183"/>
    </location>
</feature>
<keyword evidence="6" id="KW-1133">Transmembrane helix</keyword>
<evidence type="ECO:0000313" key="8">
    <source>
        <dbReference type="EMBL" id="NNH68469.1"/>
    </source>
</evidence>
<proteinExistence type="inferred from homology"/>
<dbReference type="RefSeq" id="WP_067520521.1">
    <property type="nucleotide sequence ID" value="NZ_JABELX010000001.1"/>
</dbReference>
<dbReference type="Gene3D" id="2.60.40.230">
    <property type="entry name" value="Neocarzinostatin-like"/>
    <property type="match status" value="1"/>
</dbReference>
<accession>A0A849C0E6</accession>